<evidence type="ECO:0000256" key="4">
    <source>
        <dbReference type="ARBA" id="ARBA00022827"/>
    </source>
</evidence>
<dbReference type="RefSeq" id="WP_185062589.1">
    <property type="nucleotide sequence ID" value="NZ_BAABJP010000030.1"/>
</dbReference>
<dbReference type="InterPro" id="IPR046373">
    <property type="entry name" value="Acyl-CoA_Oxase/DH_mid-dom_sf"/>
</dbReference>
<evidence type="ECO:0000256" key="5">
    <source>
        <dbReference type="RuleBase" id="RU362125"/>
    </source>
</evidence>
<dbReference type="EMBL" id="BAABJP010000030">
    <property type="protein sequence ID" value="GAA5165313.1"/>
    <property type="molecule type" value="Genomic_DNA"/>
</dbReference>
<comment type="similarity">
    <text evidence="2 5">Belongs to the acyl-CoA dehydrogenase family.</text>
</comment>
<dbReference type="PANTHER" id="PTHR43884">
    <property type="entry name" value="ACYL-COA DEHYDROGENASE"/>
    <property type="match status" value="1"/>
</dbReference>
<sequence>MSWELDQVHQDFQASCRAFVDRQVRPLVDQAESAGEFPGELWKQFGAAGFLGLVNPGEDGGALAVALLAEELARASGGIAVTALVSAYMAAPHLVRHGTAAQRDRWTTPLTAGEAVAAIAVTEPGTGSDVARVATTARRTDRGWVLNGRKMFITNAGLADLIVVAARTGAPGRQGLSLFLVERGTPGLSLGNPLSKMGWHASDTREVLLDDVALPLDALLGAENRGFYQIMEGFQLERVALAAMGIGHAAECLDLAGDYARRREAFGEPLTALQTVRHRLADMEVRLEAARLVTYQAAARLDSGHPEAGRAVARAKYLAAIAANQIVDDAVQLFGGAGFVEESAVARHYRDARILRIGGGTDEIQLEILTRGMA</sequence>
<gene>
    <name evidence="9" type="ORF">GCM10023321_55200</name>
</gene>
<evidence type="ECO:0000259" key="7">
    <source>
        <dbReference type="Pfam" id="PF02770"/>
    </source>
</evidence>
<dbReference type="InterPro" id="IPR037069">
    <property type="entry name" value="AcylCoA_DH/ox_N_sf"/>
</dbReference>
<evidence type="ECO:0000256" key="2">
    <source>
        <dbReference type="ARBA" id="ARBA00009347"/>
    </source>
</evidence>
<keyword evidence="3 5" id="KW-0285">Flavoprotein</keyword>
<evidence type="ECO:0000256" key="3">
    <source>
        <dbReference type="ARBA" id="ARBA00022630"/>
    </source>
</evidence>
<evidence type="ECO:0000259" key="8">
    <source>
        <dbReference type="Pfam" id="PF02771"/>
    </source>
</evidence>
<organism evidence="9 10">
    <name type="scientific">Pseudonocardia eucalypti</name>
    <dbReference type="NCBI Taxonomy" id="648755"/>
    <lineage>
        <taxon>Bacteria</taxon>
        <taxon>Bacillati</taxon>
        <taxon>Actinomycetota</taxon>
        <taxon>Actinomycetes</taxon>
        <taxon>Pseudonocardiales</taxon>
        <taxon>Pseudonocardiaceae</taxon>
        <taxon>Pseudonocardia</taxon>
    </lineage>
</organism>
<dbReference type="Gene3D" id="1.20.140.10">
    <property type="entry name" value="Butyryl-CoA Dehydrogenase, subunit A, domain 3"/>
    <property type="match status" value="1"/>
</dbReference>
<dbReference type="PANTHER" id="PTHR43884:SF12">
    <property type="entry name" value="ISOVALERYL-COA DEHYDROGENASE, MITOCHONDRIAL-RELATED"/>
    <property type="match status" value="1"/>
</dbReference>
<dbReference type="Gene3D" id="1.10.540.10">
    <property type="entry name" value="Acyl-CoA dehydrogenase/oxidase, N-terminal domain"/>
    <property type="match status" value="1"/>
</dbReference>
<reference evidence="10" key="1">
    <citation type="journal article" date="2019" name="Int. J. Syst. Evol. Microbiol.">
        <title>The Global Catalogue of Microorganisms (GCM) 10K type strain sequencing project: providing services to taxonomists for standard genome sequencing and annotation.</title>
        <authorList>
            <consortium name="The Broad Institute Genomics Platform"/>
            <consortium name="The Broad Institute Genome Sequencing Center for Infectious Disease"/>
            <person name="Wu L."/>
            <person name="Ma J."/>
        </authorList>
    </citation>
    <scope>NUCLEOTIDE SEQUENCE [LARGE SCALE GENOMIC DNA]</scope>
    <source>
        <strain evidence="10">JCM 18303</strain>
    </source>
</reference>
<keyword evidence="4 5" id="KW-0274">FAD</keyword>
<dbReference type="Proteomes" id="UP001428817">
    <property type="component" value="Unassembled WGS sequence"/>
</dbReference>
<dbReference type="InterPro" id="IPR036250">
    <property type="entry name" value="AcylCo_DH-like_C"/>
</dbReference>
<keyword evidence="10" id="KW-1185">Reference proteome</keyword>
<evidence type="ECO:0000259" key="6">
    <source>
        <dbReference type="Pfam" id="PF00441"/>
    </source>
</evidence>
<dbReference type="InterPro" id="IPR009100">
    <property type="entry name" value="AcylCoA_DH/oxidase_NM_dom_sf"/>
</dbReference>
<feature type="domain" description="Acyl-CoA dehydrogenase/oxidase C-terminal" evidence="6">
    <location>
        <begin position="224"/>
        <end position="373"/>
    </location>
</feature>
<evidence type="ECO:0000313" key="10">
    <source>
        <dbReference type="Proteomes" id="UP001428817"/>
    </source>
</evidence>
<dbReference type="Pfam" id="PF02770">
    <property type="entry name" value="Acyl-CoA_dh_M"/>
    <property type="match status" value="1"/>
</dbReference>
<protein>
    <submittedName>
        <fullName evidence="9">Acyl-CoA dehydrogenase family protein</fullName>
    </submittedName>
</protein>
<dbReference type="Pfam" id="PF00441">
    <property type="entry name" value="Acyl-CoA_dh_1"/>
    <property type="match status" value="1"/>
</dbReference>
<dbReference type="SUPFAM" id="SSF47203">
    <property type="entry name" value="Acyl-CoA dehydrogenase C-terminal domain-like"/>
    <property type="match status" value="1"/>
</dbReference>
<dbReference type="Pfam" id="PF02771">
    <property type="entry name" value="Acyl-CoA_dh_N"/>
    <property type="match status" value="1"/>
</dbReference>
<comment type="cofactor">
    <cofactor evidence="1 5">
        <name>FAD</name>
        <dbReference type="ChEBI" id="CHEBI:57692"/>
    </cofactor>
</comment>
<dbReference type="InterPro" id="IPR009075">
    <property type="entry name" value="AcylCo_DH/oxidase_C"/>
</dbReference>
<accession>A0ABP9QPV4</accession>
<feature type="domain" description="Acyl-CoA dehydrogenase/oxidase N-terminal" evidence="8">
    <location>
        <begin position="9"/>
        <end position="114"/>
    </location>
</feature>
<dbReference type="InterPro" id="IPR013786">
    <property type="entry name" value="AcylCoA_DH/ox_N"/>
</dbReference>
<comment type="caution">
    <text evidence="9">The sequence shown here is derived from an EMBL/GenBank/DDBJ whole genome shotgun (WGS) entry which is preliminary data.</text>
</comment>
<dbReference type="InterPro" id="IPR006089">
    <property type="entry name" value="Acyl-CoA_DH_CS"/>
</dbReference>
<feature type="domain" description="Acyl-CoA oxidase/dehydrogenase middle" evidence="7">
    <location>
        <begin position="118"/>
        <end position="212"/>
    </location>
</feature>
<dbReference type="InterPro" id="IPR006091">
    <property type="entry name" value="Acyl-CoA_Oxase/DH_mid-dom"/>
</dbReference>
<keyword evidence="5" id="KW-0560">Oxidoreductase</keyword>
<dbReference type="PROSITE" id="PS00073">
    <property type="entry name" value="ACYL_COA_DH_2"/>
    <property type="match status" value="1"/>
</dbReference>
<dbReference type="Gene3D" id="2.40.110.10">
    <property type="entry name" value="Butyryl-CoA Dehydrogenase, subunit A, domain 2"/>
    <property type="match status" value="1"/>
</dbReference>
<name>A0ABP9QPV4_9PSEU</name>
<evidence type="ECO:0000256" key="1">
    <source>
        <dbReference type="ARBA" id="ARBA00001974"/>
    </source>
</evidence>
<evidence type="ECO:0000313" key="9">
    <source>
        <dbReference type="EMBL" id="GAA5165313.1"/>
    </source>
</evidence>
<proteinExistence type="inferred from homology"/>
<dbReference type="SUPFAM" id="SSF56645">
    <property type="entry name" value="Acyl-CoA dehydrogenase NM domain-like"/>
    <property type="match status" value="1"/>
</dbReference>